<dbReference type="GO" id="GO:0004459">
    <property type="term" value="F:L-lactate dehydrogenase (NAD+) activity"/>
    <property type="evidence" value="ECO:0007669"/>
    <property type="project" value="UniProtKB-UniRule"/>
</dbReference>
<dbReference type="InterPro" id="IPR018177">
    <property type="entry name" value="L-lactate_DH_AS"/>
</dbReference>
<keyword evidence="8 12" id="KW-0520">NAD</keyword>
<dbReference type="PIRSF" id="PIRSF000102">
    <property type="entry name" value="Lac_mal_DH"/>
    <property type="match status" value="1"/>
</dbReference>
<evidence type="ECO:0000259" key="14">
    <source>
        <dbReference type="Pfam" id="PF00056"/>
    </source>
</evidence>
<keyword evidence="17" id="KW-1185">Reference proteome</keyword>
<dbReference type="NCBIfam" id="TIGR01771">
    <property type="entry name" value="L-LDH-NAD"/>
    <property type="match status" value="1"/>
</dbReference>
<evidence type="ECO:0000256" key="5">
    <source>
        <dbReference type="ARBA" id="ARBA00016495"/>
    </source>
</evidence>
<feature type="binding site" evidence="12">
    <location>
        <position position="92"/>
    </location>
    <ligand>
        <name>NAD(+)</name>
        <dbReference type="ChEBI" id="CHEBI:57540"/>
    </ligand>
</feature>
<dbReference type="OrthoDB" id="9802969at2"/>
<sequence>MKVGVVGAGLVGATAAFAMVLRGSCSELVMVDKNEQRAEAEAADIAHAAPMSHAVRVSSGGYEQLSGARVVVLAAGVNQKPGESRLDLLARNAAVFREVVPQVARAAPDAVLLVATNPVDVLTTLTARLLAHSSAQPVIGSGTVLDSARFRSLLAGRSRLDPQNVHGYVIGEHGDSEVLAWSGVSVAGQPLGEFLEGRGILFDDVFRSEIDAAVRGAAAKIIGGKQATYYGIGAALARITEAVLRDRRSVLTVSAAASGDVAYSLPRVVGGAGVLETLMPKLDAPEQEALERSVAVIRAAAAHL</sequence>
<dbReference type="SUPFAM" id="SSF51735">
    <property type="entry name" value="NAD(P)-binding Rossmann-fold domains"/>
    <property type="match status" value="1"/>
</dbReference>
<evidence type="ECO:0000256" key="7">
    <source>
        <dbReference type="ARBA" id="ARBA00023002"/>
    </source>
</evidence>
<feature type="binding site" evidence="12">
    <location>
        <begin position="7"/>
        <end position="12"/>
    </location>
    <ligand>
        <name>NAD(+)</name>
        <dbReference type="ChEBI" id="CHEBI:57540"/>
    </ligand>
</feature>
<feature type="active site" description="Proton acceptor" evidence="11">
    <location>
        <position position="173"/>
    </location>
</feature>
<reference evidence="16 17" key="1">
    <citation type="submission" date="2018-11" db="EMBL/GenBank/DDBJ databases">
        <title>Deinococcus shelandsis sp. nov., isolated from South Shetland Islands soil of Antarctica.</title>
        <authorList>
            <person name="Tian J."/>
        </authorList>
    </citation>
    <scope>NUCLEOTIDE SEQUENCE [LARGE SCALE GENOMIC DNA]</scope>
    <source>
        <strain evidence="16 17">S14-83T</strain>
    </source>
</reference>
<feature type="binding site" evidence="12">
    <location>
        <position position="32"/>
    </location>
    <ligand>
        <name>NAD(+)</name>
        <dbReference type="ChEBI" id="CHEBI:57540"/>
    </ligand>
</feature>
<evidence type="ECO:0000256" key="10">
    <source>
        <dbReference type="NCBIfam" id="TIGR01771"/>
    </source>
</evidence>
<evidence type="ECO:0000256" key="12">
    <source>
        <dbReference type="PIRSR" id="PIRSR000102-3"/>
    </source>
</evidence>
<comment type="subunit">
    <text evidence="3">Homotetramer.</text>
</comment>
<dbReference type="InterPro" id="IPR036291">
    <property type="entry name" value="NAD(P)-bd_dom_sf"/>
</dbReference>
<dbReference type="RefSeq" id="WP_124873694.1">
    <property type="nucleotide sequence ID" value="NZ_CP034184.1"/>
</dbReference>
<dbReference type="GO" id="GO:0005737">
    <property type="term" value="C:cytoplasm"/>
    <property type="evidence" value="ECO:0007669"/>
    <property type="project" value="UniProtKB-UniRule"/>
</dbReference>
<evidence type="ECO:0000256" key="11">
    <source>
        <dbReference type="PIRSR" id="PIRSR000102-1"/>
    </source>
</evidence>
<comment type="pathway">
    <text evidence="1">Fermentation; pyruvate fermentation to lactate; (S)-lactate from pyruvate: step 1/1.</text>
</comment>
<dbReference type="SUPFAM" id="SSF56327">
    <property type="entry name" value="LDH C-terminal domain-like"/>
    <property type="match status" value="1"/>
</dbReference>
<comment type="similarity">
    <text evidence="2">Belongs to the LDH/MDH superfamily. LDH family.</text>
</comment>
<dbReference type="PANTHER" id="PTHR43128:SF16">
    <property type="entry name" value="L-LACTATE DEHYDROGENASE"/>
    <property type="match status" value="1"/>
</dbReference>
<evidence type="ECO:0000256" key="13">
    <source>
        <dbReference type="RuleBase" id="RU003369"/>
    </source>
</evidence>
<evidence type="ECO:0000256" key="9">
    <source>
        <dbReference type="ARBA" id="ARBA00049258"/>
    </source>
</evidence>
<feature type="domain" description="Lactate/malate dehydrogenase N-terminal" evidence="14">
    <location>
        <begin position="1"/>
        <end position="129"/>
    </location>
</feature>
<dbReference type="PROSITE" id="PS00064">
    <property type="entry name" value="L_LDH"/>
    <property type="match status" value="1"/>
</dbReference>
<evidence type="ECO:0000256" key="1">
    <source>
        <dbReference type="ARBA" id="ARBA00004843"/>
    </source>
</evidence>
<organism evidence="16 17">
    <name type="scientific">Deinococcus psychrotolerans</name>
    <dbReference type="NCBI Taxonomy" id="2489213"/>
    <lineage>
        <taxon>Bacteria</taxon>
        <taxon>Thermotogati</taxon>
        <taxon>Deinococcota</taxon>
        <taxon>Deinococci</taxon>
        <taxon>Deinococcales</taxon>
        <taxon>Deinococcaceae</taxon>
        <taxon>Deinococcus</taxon>
    </lineage>
</organism>
<dbReference type="InterPro" id="IPR011304">
    <property type="entry name" value="L-lactate_DH"/>
</dbReference>
<evidence type="ECO:0000313" key="16">
    <source>
        <dbReference type="EMBL" id="AZI44243.1"/>
    </source>
</evidence>
<dbReference type="EMBL" id="CP034184">
    <property type="protein sequence ID" value="AZI44243.1"/>
    <property type="molecule type" value="Genomic_DNA"/>
</dbReference>
<dbReference type="AlphaFoldDB" id="A0A3G8YGZ5"/>
<feature type="domain" description="Lactate/malate dehydrogenase C-terminal" evidence="15">
    <location>
        <begin position="143"/>
        <end position="299"/>
    </location>
</feature>
<evidence type="ECO:0000256" key="6">
    <source>
        <dbReference type="ARBA" id="ARBA00022533"/>
    </source>
</evidence>
<dbReference type="Gene3D" id="3.90.110.10">
    <property type="entry name" value="Lactate dehydrogenase/glycoside hydrolase, family 4, C-terminal"/>
    <property type="match status" value="1"/>
</dbReference>
<comment type="catalytic activity">
    <reaction evidence="9">
        <text>(S)-lactate + NAD(+) = pyruvate + NADH + H(+)</text>
        <dbReference type="Rhea" id="RHEA:23444"/>
        <dbReference type="ChEBI" id="CHEBI:15361"/>
        <dbReference type="ChEBI" id="CHEBI:15378"/>
        <dbReference type="ChEBI" id="CHEBI:16651"/>
        <dbReference type="ChEBI" id="CHEBI:57540"/>
        <dbReference type="ChEBI" id="CHEBI:57945"/>
        <dbReference type="EC" id="1.1.1.27"/>
    </reaction>
</comment>
<proteinExistence type="inferred from homology"/>
<dbReference type="InterPro" id="IPR022383">
    <property type="entry name" value="Lactate/malate_DH_C"/>
</dbReference>
<dbReference type="InterPro" id="IPR015955">
    <property type="entry name" value="Lactate_DH/Glyco_Ohase_4_C"/>
</dbReference>
<dbReference type="GO" id="GO:0006089">
    <property type="term" value="P:lactate metabolic process"/>
    <property type="evidence" value="ECO:0007669"/>
    <property type="project" value="TreeGrafter"/>
</dbReference>
<dbReference type="PANTHER" id="PTHR43128">
    <property type="entry name" value="L-2-HYDROXYCARBOXYLATE DEHYDROGENASE (NAD(P)(+))"/>
    <property type="match status" value="1"/>
</dbReference>
<dbReference type="PRINTS" id="PR00086">
    <property type="entry name" value="LLDHDRGNASE"/>
</dbReference>
<dbReference type="InterPro" id="IPR001236">
    <property type="entry name" value="Lactate/malate_DH_N"/>
</dbReference>
<dbReference type="Pfam" id="PF02866">
    <property type="entry name" value="Ldh_1_C"/>
    <property type="match status" value="1"/>
</dbReference>
<evidence type="ECO:0000313" key="17">
    <source>
        <dbReference type="Proteomes" id="UP000276417"/>
    </source>
</evidence>
<dbReference type="UniPathway" id="UPA00554">
    <property type="reaction ID" value="UER00611"/>
</dbReference>
<dbReference type="Gene3D" id="3.40.50.720">
    <property type="entry name" value="NAD(P)-binding Rossmann-like Domain"/>
    <property type="match status" value="1"/>
</dbReference>
<evidence type="ECO:0000259" key="15">
    <source>
        <dbReference type="Pfam" id="PF02866"/>
    </source>
</evidence>
<gene>
    <name evidence="16" type="ORF">EHF33_15210</name>
</gene>
<dbReference type="Pfam" id="PF00056">
    <property type="entry name" value="Ldh_1_N"/>
    <property type="match status" value="1"/>
</dbReference>
<dbReference type="EC" id="1.1.1.27" evidence="4 10"/>
<dbReference type="InterPro" id="IPR001557">
    <property type="entry name" value="L-lactate/malate_DH"/>
</dbReference>
<evidence type="ECO:0000256" key="4">
    <source>
        <dbReference type="ARBA" id="ARBA00012967"/>
    </source>
</evidence>
<evidence type="ECO:0000256" key="3">
    <source>
        <dbReference type="ARBA" id="ARBA00011881"/>
    </source>
</evidence>
<dbReference type="GO" id="GO:0006096">
    <property type="term" value="P:glycolytic process"/>
    <property type="evidence" value="ECO:0007669"/>
    <property type="project" value="UniProtKB-UniRule"/>
</dbReference>
<protein>
    <recommendedName>
        <fullName evidence="5 10">L-lactate dehydrogenase</fullName>
        <ecNumber evidence="4 10">1.1.1.27</ecNumber>
    </recommendedName>
</protein>
<evidence type="ECO:0000256" key="8">
    <source>
        <dbReference type="ARBA" id="ARBA00023027"/>
    </source>
</evidence>
<dbReference type="Proteomes" id="UP000276417">
    <property type="component" value="Chromosome 2"/>
</dbReference>
<name>A0A3G8YGZ5_9DEIO</name>
<keyword evidence="6" id="KW-0021">Allosteric enzyme</keyword>
<evidence type="ECO:0000256" key="2">
    <source>
        <dbReference type="ARBA" id="ARBA00006054"/>
    </source>
</evidence>
<keyword evidence="7 13" id="KW-0560">Oxidoreductase</keyword>
<accession>A0A3G8YGZ5</accession>
<dbReference type="KEGG" id="dph:EHF33_15210"/>